<gene>
    <name evidence="1" type="ORF">D0Y65_047304</name>
</gene>
<dbReference type="Proteomes" id="UP000289340">
    <property type="component" value="Chromosome 18"/>
</dbReference>
<organism evidence="1 2">
    <name type="scientific">Glycine soja</name>
    <name type="common">Wild soybean</name>
    <dbReference type="NCBI Taxonomy" id="3848"/>
    <lineage>
        <taxon>Eukaryota</taxon>
        <taxon>Viridiplantae</taxon>
        <taxon>Streptophyta</taxon>
        <taxon>Embryophyta</taxon>
        <taxon>Tracheophyta</taxon>
        <taxon>Spermatophyta</taxon>
        <taxon>Magnoliopsida</taxon>
        <taxon>eudicotyledons</taxon>
        <taxon>Gunneridae</taxon>
        <taxon>Pentapetalae</taxon>
        <taxon>rosids</taxon>
        <taxon>fabids</taxon>
        <taxon>Fabales</taxon>
        <taxon>Fabaceae</taxon>
        <taxon>Papilionoideae</taxon>
        <taxon>50 kb inversion clade</taxon>
        <taxon>NPAAA clade</taxon>
        <taxon>indigoferoid/millettioid clade</taxon>
        <taxon>Phaseoleae</taxon>
        <taxon>Glycine</taxon>
        <taxon>Glycine subgen. Soja</taxon>
    </lineage>
</organism>
<dbReference type="EMBL" id="QZWG01000018">
    <property type="protein sequence ID" value="RZB50317.1"/>
    <property type="molecule type" value="Genomic_DNA"/>
</dbReference>
<evidence type="ECO:0000313" key="1">
    <source>
        <dbReference type="EMBL" id="RZB50317.1"/>
    </source>
</evidence>
<accession>A0A445FN46</accession>
<comment type="caution">
    <text evidence="1">The sequence shown here is derived from an EMBL/GenBank/DDBJ whole genome shotgun (WGS) entry which is preliminary data.</text>
</comment>
<keyword evidence="2" id="KW-1185">Reference proteome</keyword>
<sequence>MVLNSSTTLEIFIFLVHSKCKKLFFITNSFWKLQIQYVEEFRSLGIFVLQVCSLFVPFRFEL</sequence>
<dbReference type="AlphaFoldDB" id="A0A445FN46"/>
<reference evidence="1 2" key="1">
    <citation type="submission" date="2018-09" db="EMBL/GenBank/DDBJ databases">
        <title>A high-quality reference genome of wild soybean provides a powerful tool to mine soybean genomes.</title>
        <authorList>
            <person name="Xie M."/>
            <person name="Chung C.Y.L."/>
            <person name="Li M.-W."/>
            <person name="Wong F.-L."/>
            <person name="Chan T.-F."/>
            <person name="Lam H.-M."/>
        </authorList>
    </citation>
    <scope>NUCLEOTIDE SEQUENCE [LARGE SCALE GENOMIC DNA]</scope>
    <source>
        <strain evidence="2">cv. W05</strain>
        <tissue evidence="1">Hypocotyl of etiolated seedlings</tissue>
    </source>
</reference>
<name>A0A445FN46_GLYSO</name>
<protein>
    <submittedName>
        <fullName evidence="1">Uncharacterized protein</fullName>
    </submittedName>
</protein>
<evidence type="ECO:0000313" key="2">
    <source>
        <dbReference type="Proteomes" id="UP000289340"/>
    </source>
</evidence>
<proteinExistence type="predicted"/>